<gene>
    <name evidence="1" type="ORF">CVN68_19795</name>
</gene>
<evidence type="ECO:0000313" key="2">
    <source>
        <dbReference type="Proteomes" id="UP000229081"/>
    </source>
</evidence>
<organism evidence="1 2">
    <name type="scientific">Sphingomonas psychrotolerans</name>
    <dbReference type="NCBI Taxonomy" id="1327635"/>
    <lineage>
        <taxon>Bacteria</taxon>
        <taxon>Pseudomonadati</taxon>
        <taxon>Pseudomonadota</taxon>
        <taxon>Alphaproteobacteria</taxon>
        <taxon>Sphingomonadales</taxon>
        <taxon>Sphingomonadaceae</taxon>
        <taxon>Sphingomonas</taxon>
    </lineage>
</organism>
<evidence type="ECO:0000313" key="1">
    <source>
        <dbReference type="EMBL" id="ATY33920.1"/>
    </source>
</evidence>
<proteinExistence type="predicted"/>
<reference evidence="1 2" key="1">
    <citation type="submission" date="2017-11" db="EMBL/GenBank/DDBJ databases">
        <title>Complete genome sequence of Sphingomonas sp. Strain Cra20, a psychrotolerant potential plant growth promoting rhizobacteria.</title>
        <authorList>
            <person name="Luo Y."/>
        </authorList>
    </citation>
    <scope>NUCLEOTIDE SEQUENCE [LARGE SCALE GENOMIC DNA]</scope>
    <source>
        <strain evidence="1 2">Cra20</strain>
    </source>
</reference>
<dbReference type="KEGG" id="sphc:CVN68_19795"/>
<sequence>MHPEFAGVWALAQEHIVAVGLLTNRDLERLGSGFRRCFPVSDDRKFEDLLRAIDEADAASLRARCSSDQQNKMPPAR</sequence>
<dbReference type="EMBL" id="CP024923">
    <property type="protein sequence ID" value="ATY33920.1"/>
    <property type="molecule type" value="Genomic_DNA"/>
</dbReference>
<protein>
    <submittedName>
        <fullName evidence="1">Uncharacterized protein</fullName>
    </submittedName>
</protein>
<dbReference type="AlphaFoldDB" id="A0A2K8MJ76"/>
<dbReference type="OrthoDB" id="7476470at2"/>
<dbReference type="Proteomes" id="UP000229081">
    <property type="component" value="Chromosome"/>
</dbReference>
<name>A0A2K8MJ76_9SPHN</name>
<accession>A0A2K8MJ76</accession>
<keyword evidence="2" id="KW-1185">Reference proteome</keyword>